<organism evidence="9 10">
    <name type="scientific">Thermobifida alba</name>
    <name type="common">Thermomonospora alba</name>
    <dbReference type="NCBI Taxonomy" id="53522"/>
    <lineage>
        <taxon>Bacteria</taxon>
        <taxon>Bacillati</taxon>
        <taxon>Actinomycetota</taxon>
        <taxon>Actinomycetes</taxon>
        <taxon>Streptosporangiales</taxon>
        <taxon>Nocardiopsidaceae</taxon>
        <taxon>Thermobifida</taxon>
    </lineage>
</organism>
<dbReference type="InterPro" id="IPR029060">
    <property type="entry name" value="PIN-like_dom_sf"/>
</dbReference>
<dbReference type="InterPro" id="IPR050556">
    <property type="entry name" value="Type_II_TA_system_RNase"/>
</dbReference>
<accession>A0ABY4L651</accession>
<dbReference type="SUPFAM" id="SSF88723">
    <property type="entry name" value="PIN domain-like"/>
    <property type="match status" value="1"/>
</dbReference>
<sequence length="139" mass="15553">MKYLVDTNVISEIRKPNCHPSVRRWQETVSSADLYLSVLVVGEIARGIARLRARDPRQAAVFEDWLERLRIGYADRLLPVTDAVAVEWGRMSFPDPLPTVDGLLAATAKVYGMTLVTRNTKDFPPGVPVLNPFEEGPSF</sequence>
<dbReference type="Proteomes" id="UP000832041">
    <property type="component" value="Chromosome"/>
</dbReference>
<evidence type="ECO:0000313" key="9">
    <source>
        <dbReference type="EMBL" id="UPT22371.1"/>
    </source>
</evidence>
<dbReference type="PANTHER" id="PTHR33653:SF1">
    <property type="entry name" value="RIBONUCLEASE VAPC2"/>
    <property type="match status" value="1"/>
</dbReference>
<reference evidence="9 10" key="1">
    <citation type="submission" date="2020-04" db="EMBL/GenBank/DDBJ databases">
        <title>Thermobifida alba genome sequencing and assembly.</title>
        <authorList>
            <person name="Luzics S."/>
            <person name="Horvath B."/>
            <person name="Nagy I."/>
            <person name="Toth A."/>
            <person name="Nagy I."/>
            <person name="Kukolya J."/>
        </authorList>
    </citation>
    <scope>NUCLEOTIDE SEQUENCE [LARGE SCALE GENOMIC DNA]</scope>
    <source>
        <strain evidence="9 10">DSM 43795</strain>
    </source>
</reference>
<keyword evidence="2" id="KW-1277">Toxin-antitoxin system</keyword>
<dbReference type="PANTHER" id="PTHR33653">
    <property type="entry name" value="RIBONUCLEASE VAPC2"/>
    <property type="match status" value="1"/>
</dbReference>
<keyword evidence="3" id="KW-0540">Nuclease</keyword>
<keyword evidence="4" id="KW-0479">Metal-binding</keyword>
<gene>
    <name evidence="9" type="ORF">FOF52_16525</name>
</gene>
<evidence type="ECO:0000259" key="8">
    <source>
        <dbReference type="Pfam" id="PF01850"/>
    </source>
</evidence>
<dbReference type="CDD" id="cd18746">
    <property type="entry name" value="PIN_VapC4-5_FitB-like"/>
    <property type="match status" value="1"/>
</dbReference>
<evidence type="ECO:0000256" key="2">
    <source>
        <dbReference type="ARBA" id="ARBA00022649"/>
    </source>
</evidence>
<dbReference type="RefSeq" id="WP_248590857.1">
    <property type="nucleotide sequence ID" value="NZ_BAABEB010000007.1"/>
</dbReference>
<comment type="cofactor">
    <cofactor evidence="1">
        <name>Mg(2+)</name>
        <dbReference type="ChEBI" id="CHEBI:18420"/>
    </cofactor>
</comment>
<evidence type="ECO:0000256" key="5">
    <source>
        <dbReference type="ARBA" id="ARBA00022801"/>
    </source>
</evidence>
<dbReference type="InterPro" id="IPR002716">
    <property type="entry name" value="PIN_dom"/>
</dbReference>
<proteinExistence type="inferred from homology"/>
<protein>
    <submittedName>
        <fullName evidence="9">Type II toxin-antitoxin system VapC family toxin</fullName>
    </submittedName>
</protein>
<name>A0ABY4L651_THEAE</name>
<dbReference type="Gene3D" id="3.40.50.1010">
    <property type="entry name" value="5'-nuclease"/>
    <property type="match status" value="1"/>
</dbReference>
<dbReference type="Pfam" id="PF01850">
    <property type="entry name" value="PIN"/>
    <property type="match status" value="1"/>
</dbReference>
<evidence type="ECO:0000256" key="6">
    <source>
        <dbReference type="ARBA" id="ARBA00022842"/>
    </source>
</evidence>
<comment type="similarity">
    <text evidence="7">Belongs to the PINc/VapC protein family.</text>
</comment>
<evidence type="ECO:0000256" key="3">
    <source>
        <dbReference type="ARBA" id="ARBA00022722"/>
    </source>
</evidence>
<evidence type="ECO:0000256" key="7">
    <source>
        <dbReference type="ARBA" id="ARBA00038093"/>
    </source>
</evidence>
<keyword evidence="10" id="KW-1185">Reference proteome</keyword>
<feature type="domain" description="PIN" evidence="8">
    <location>
        <begin position="3"/>
        <end position="121"/>
    </location>
</feature>
<evidence type="ECO:0000256" key="1">
    <source>
        <dbReference type="ARBA" id="ARBA00001946"/>
    </source>
</evidence>
<evidence type="ECO:0000313" key="10">
    <source>
        <dbReference type="Proteomes" id="UP000832041"/>
    </source>
</evidence>
<evidence type="ECO:0000256" key="4">
    <source>
        <dbReference type="ARBA" id="ARBA00022723"/>
    </source>
</evidence>
<keyword evidence="5" id="KW-0378">Hydrolase</keyword>
<dbReference type="EMBL" id="CP051627">
    <property type="protein sequence ID" value="UPT22371.1"/>
    <property type="molecule type" value="Genomic_DNA"/>
</dbReference>
<keyword evidence="6" id="KW-0460">Magnesium</keyword>